<dbReference type="PANTHER" id="PTHR31793">
    <property type="entry name" value="4-HYDROXYBENZOYL-COA THIOESTERASE FAMILY MEMBER"/>
    <property type="match status" value="1"/>
</dbReference>
<evidence type="ECO:0000256" key="1">
    <source>
        <dbReference type="ARBA" id="ARBA00005953"/>
    </source>
</evidence>
<evidence type="ECO:0000313" key="4">
    <source>
        <dbReference type="Proteomes" id="UP000323824"/>
    </source>
</evidence>
<dbReference type="NCBIfam" id="TIGR00051">
    <property type="entry name" value="YbgC/FadM family acyl-CoA thioesterase"/>
    <property type="match status" value="1"/>
</dbReference>
<dbReference type="Proteomes" id="UP000323824">
    <property type="component" value="Chromosome"/>
</dbReference>
<name>A0A5C1QDS2_9SPIO</name>
<dbReference type="AlphaFoldDB" id="A0A5C1QDS2"/>
<dbReference type="PANTHER" id="PTHR31793:SF27">
    <property type="entry name" value="NOVEL THIOESTERASE SUPERFAMILY DOMAIN AND SAPOSIN A-TYPE DOMAIN CONTAINING PROTEIN (0610012H03RIK)"/>
    <property type="match status" value="1"/>
</dbReference>
<dbReference type="OrthoDB" id="9801517at2"/>
<dbReference type="KEGG" id="sper:EW093_10535"/>
<reference evidence="3 4" key="1">
    <citation type="submission" date="2019-02" db="EMBL/GenBank/DDBJ databases">
        <authorList>
            <person name="Fomenkov A."/>
            <person name="Dubinina G."/>
            <person name="Grabovich M."/>
            <person name="Vincze T."/>
            <person name="Roberts R.J."/>
        </authorList>
    </citation>
    <scope>NUCLEOTIDE SEQUENCE [LARGE SCALE GENOMIC DNA]</scope>
    <source>
        <strain evidence="3 4">P</strain>
    </source>
</reference>
<evidence type="ECO:0000313" key="3">
    <source>
        <dbReference type="EMBL" id="QEN05129.1"/>
    </source>
</evidence>
<dbReference type="PIRSF" id="PIRSF003230">
    <property type="entry name" value="YbgC"/>
    <property type="match status" value="1"/>
</dbReference>
<dbReference type="EMBL" id="CP035807">
    <property type="protein sequence ID" value="QEN05129.1"/>
    <property type="molecule type" value="Genomic_DNA"/>
</dbReference>
<dbReference type="InterPro" id="IPR006684">
    <property type="entry name" value="YbgC/YbaW"/>
</dbReference>
<sequence>MIYKTEIKVRHYECDAYGHVNNANYLNYLEHARSEFLKQIGFDYASFVAEGYGVYVVKISISYKSSALPEDALDIFTKVTERKKASGVFYQEIKRGETLICVAEVTWASIGKSGRMAPIPKEWDVPGLNV</sequence>
<proteinExistence type="inferred from homology"/>
<keyword evidence="2" id="KW-0378">Hydrolase</keyword>
<comment type="similarity">
    <text evidence="1">Belongs to the 4-hydroxybenzoyl-CoA thioesterase family.</text>
</comment>
<gene>
    <name evidence="3" type="ORF">EW093_10535</name>
</gene>
<accession>A0A5C1QDS2</accession>
<protein>
    <submittedName>
        <fullName evidence="3">Acyl-CoA thioesterase</fullName>
    </submittedName>
</protein>
<reference evidence="3 4" key="2">
    <citation type="submission" date="2019-09" db="EMBL/GenBank/DDBJ databases">
        <title>Complete Genome Sequence and Methylome Analysis of free living Spirochaetas.</title>
        <authorList>
            <person name="Leshcheva N."/>
            <person name="Mikheeva N."/>
        </authorList>
    </citation>
    <scope>NUCLEOTIDE SEQUENCE [LARGE SCALE GENOMIC DNA]</scope>
    <source>
        <strain evidence="3 4">P</strain>
    </source>
</reference>
<dbReference type="CDD" id="cd00586">
    <property type="entry name" value="4HBT"/>
    <property type="match status" value="1"/>
</dbReference>
<dbReference type="Pfam" id="PF13279">
    <property type="entry name" value="4HBT_2"/>
    <property type="match status" value="1"/>
</dbReference>
<evidence type="ECO:0000256" key="2">
    <source>
        <dbReference type="ARBA" id="ARBA00022801"/>
    </source>
</evidence>
<dbReference type="InterPro" id="IPR050563">
    <property type="entry name" value="4-hydroxybenzoyl-CoA_TE"/>
</dbReference>
<keyword evidence="4" id="KW-1185">Reference proteome</keyword>
<dbReference type="RefSeq" id="WP_149568370.1">
    <property type="nucleotide sequence ID" value="NZ_CP035807.1"/>
</dbReference>
<organism evidence="3 4">
    <name type="scientific">Thiospirochaeta perfilievii</name>
    <dbReference type="NCBI Taxonomy" id="252967"/>
    <lineage>
        <taxon>Bacteria</taxon>
        <taxon>Pseudomonadati</taxon>
        <taxon>Spirochaetota</taxon>
        <taxon>Spirochaetia</taxon>
        <taxon>Spirochaetales</taxon>
        <taxon>Spirochaetaceae</taxon>
        <taxon>Thiospirochaeta</taxon>
    </lineage>
</organism>
<dbReference type="SUPFAM" id="SSF54637">
    <property type="entry name" value="Thioesterase/thiol ester dehydrase-isomerase"/>
    <property type="match status" value="1"/>
</dbReference>
<dbReference type="Gene3D" id="3.10.129.10">
    <property type="entry name" value="Hotdog Thioesterase"/>
    <property type="match status" value="1"/>
</dbReference>
<dbReference type="InterPro" id="IPR029069">
    <property type="entry name" value="HotDog_dom_sf"/>
</dbReference>
<dbReference type="GO" id="GO:0047617">
    <property type="term" value="F:fatty acyl-CoA hydrolase activity"/>
    <property type="evidence" value="ECO:0007669"/>
    <property type="project" value="TreeGrafter"/>
</dbReference>